<accession>A0AAV5RJ36</accession>
<dbReference type="PANTHER" id="PTHR23389">
    <property type="entry name" value="CHROMOSOME TRANSMISSION FIDELITY FACTOR 18"/>
    <property type="match status" value="1"/>
</dbReference>
<evidence type="ECO:0000256" key="4">
    <source>
        <dbReference type="SAM" id="MobiDB-lite"/>
    </source>
</evidence>
<evidence type="ECO:0000256" key="3">
    <source>
        <dbReference type="ARBA" id="ARBA00022705"/>
    </source>
</evidence>
<dbReference type="InterPro" id="IPR027417">
    <property type="entry name" value="P-loop_NTPase"/>
</dbReference>
<dbReference type="GO" id="GO:0006271">
    <property type="term" value="P:DNA strand elongation involved in DNA replication"/>
    <property type="evidence" value="ECO:0007669"/>
    <property type="project" value="UniProtKB-ARBA"/>
</dbReference>
<dbReference type="GO" id="GO:0016887">
    <property type="term" value="F:ATP hydrolysis activity"/>
    <property type="evidence" value="ECO:0007669"/>
    <property type="project" value="InterPro"/>
</dbReference>
<name>A0AAV5RJ36_STABA</name>
<feature type="domain" description="BRCT" evidence="5">
    <location>
        <begin position="92"/>
        <end position="171"/>
    </location>
</feature>
<dbReference type="Proteomes" id="UP001362899">
    <property type="component" value="Unassembled WGS sequence"/>
</dbReference>
<evidence type="ECO:0000313" key="7">
    <source>
        <dbReference type="Proteomes" id="UP001362899"/>
    </source>
</evidence>
<dbReference type="Pfam" id="PF00004">
    <property type="entry name" value="AAA"/>
    <property type="match status" value="1"/>
</dbReference>
<comment type="caution">
    <text evidence="6">The sequence shown here is derived from an EMBL/GenBank/DDBJ whole genome shotgun (WGS) entry which is preliminary data.</text>
</comment>
<dbReference type="InterPro" id="IPR003593">
    <property type="entry name" value="AAA+_ATPase"/>
</dbReference>
<dbReference type="CDD" id="cd00009">
    <property type="entry name" value="AAA"/>
    <property type="match status" value="1"/>
</dbReference>
<dbReference type="InterPro" id="IPR013725">
    <property type="entry name" value="DNA_replication_fac_RFC1_C"/>
</dbReference>
<dbReference type="InterPro" id="IPR012178">
    <property type="entry name" value="RFC1"/>
</dbReference>
<dbReference type="InterPro" id="IPR001357">
    <property type="entry name" value="BRCT_dom"/>
</dbReference>
<evidence type="ECO:0000313" key="6">
    <source>
        <dbReference type="EMBL" id="GMM51579.1"/>
    </source>
</evidence>
<dbReference type="PROSITE" id="PS50172">
    <property type="entry name" value="BRCT"/>
    <property type="match status" value="1"/>
</dbReference>
<dbReference type="PIRSF" id="PIRSF036578">
    <property type="entry name" value="RFC1"/>
    <property type="match status" value="1"/>
</dbReference>
<proteinExistence type="inferred from homology"/>
<evidence type="ECO:0000259" key="5">
    <source>
        <dbReference type="PROSITE" id="PS50172"/>
    </source>
</evidence>
<sequence>MTVDFVSSDDDIVVSVTSTTPKSRKSNNAGKINNVSKTSAASSASDAVDAFAVLQSLPTPELPDPSLLSGAFSYRPKTHATDTLPLSFEADVRPNCLQGLTFVLTGQLPNYDRDELANCIKRLGGRVTTSISGKTNCVVFGDDAGPSKLQKALALKVKIINEQGFIELMAKLSKPKITRVSSTPIDSNFQADNGLKPEVPAVPVASSASTGPTSSTSTTSSTSSTSSTGTTGGKSNANDMLWTDKYKPTSLNEVLGNRAAVSKLSTWISKWPSNEKACMLYGPPGIGKTTCAHLIAKQNGYEVIEYNASDTRSKSLLQQKVAPTLGNRSLGKQKQHSGKILVILDEVDGMSAGDRGGVGQMAALCRSTEVPLILICNDRHLPKMKPFDRVVLDIDFRKPDAASCAKRVHDIAAKEGLDISTEVAIQILQICGSDLRQVLNLLQHYKTTAGSMNAANGKTIASKWLKEQALGPFEAVQKLLSNKNLPINESSELYFSDDLVPLMVAENYNSGLSLKEAVSASESISLGDLVEKSIRQGQNWSLMPLHAVFSTVVPAKISSTAKARGSGSGSGGFGFGYRGLRFPTFLGNLSSTNRRKRELNELTAHVRLKMAGSAQDIRLDMLTVLNQLITAPLVKNNVGSAIEFMDNYFITKDDYDAMVDMSLGAKINLPTATKSAFTRTYNKQTHPLPFMRAKTMKETKSEAMVRPDLETEADKEVIDPSEIKTEEEKLEEAMKNDKYISAKNNKRKAAAKDTGTKAKVAKTSTRGGKTGRGRGRGRGK</sequence>
<dbReference type="SUPFAM" id="SSF48019">
    <property type="entry name" value="post-AAA+ oligomerization domain-like"/>
    <property type="match status" value="1"/>
</dbReference>
<organism evidence="6 7">
    <name type="scientific">Starmerella bacillaris</name>
    <name type="common">Yeast</name>
    <name type="synonym">Candida zemplinina</name>
    <dbReference type="NCBI Taxonomy" id="1247836"/>
    <lineage>
        <taxon>Eukaryota</taxon>
        <taxon>Fungi</taxon>
        <taxon>Dikarya</taxon>
        <taxon>Ascomycota</taxon>
        <taxon>Saccharomycotina</taxon>
        <taxon>Dipodascomycetes</taxon>
        <taxon>Dipodascales</taxon>
        <taxon>Trichomonascaceae</taxon>
        <taxon>Starmerella</taxon>
    </lineage>
</organism>
<dbReference type="SUPFAM" id="SSF52113">
    <property type="entry name" value="BRCT domain"/>
    <property type="match status" value="1"/>
</dbReference>
<evidence type="ECO:0000256" key="2">
    <source>
        <dbReference type="ARBA" id="ARBA00020401"/>
    </source>
</evidence>
<dbReference type="GO" id="GO:0005634">
    <property type="term" value="C:nucleus"/>
    <property type="evidence" value="ECO:0007669"/>
    <property type="project" value="TreeGrafter"/>
</dbReference>
<dbReference type="GO" id="GO:0006281">
    <property type="term" value="P:DNA repair"/>
    <property type="evidence" value="ECO:0007669"/>
    <property type="project" value="InterPro"/>
</dbReference>
<feature type="compositionally biased region" description="Low complexity" evidence="4">
    <location>
        <begin position="206"/>
        <end position="235"/>
    </location>
</feature>
<keyword evidence="3" id="KW-0235">DNA replication</keyword>
<dbReference type="Gene3D" id="3.40.50.300">
    <property type="entry name" value="P-loop containing nucleotide triphosphate hydrolases"/>
    <property type="match status" value="1"/>
</dbReference>
<dbReference type="Gene3D" id="3.40.50.10190">
    <property type="entry name" value="BRCT domain"/>
    <property type="match status" value="1"/>
</dbReference>
<evidence type="ECO:0000256" key="1">
    <source>
        <dbReference type="ARBA" id="ARBA00006116"/>
    </source>
</evidence>
<keyword evidence="7" id="KW-1185">Reference proteome</keyword>
<dbReference type="InterPro" id="IPR036420">
    <property type="entry name" value="BRCT_dom_sf"/>
</dbReference>
<dbReference type="InterPro" id="IPR008921">
    <property type="entry name" value="DNA_pol3_clamp-load_cplx_C"/>
</dbReference>
<feature type="compositionally biased region" description="Basic residues" evidence="4">
    <location>
        <begin position="769"/>
        <end position="780"/>
    </location>
</feature>
<feature type="compositionally biased region" description="Low complexity" evidence="4">
    <location>
        <begin position="757"/>
        <end position="767"/>
    </location>
</feature>
<dbReference type="PANTHER" id="PTHR23389:SF6">
    <property type="entry name" value="REPLICATION FACTOR C SUBUNIT 1"/>
    <property type="match status" value="1"/>
</dbReference>
<dbReference type="FunFam" id="3.40.50.300:FF:000395">
    <property type="entry name" value="Replication factor C subunit 1"/>
    <property type="match status" value="1"/>
</dbReference>
<gene>
    <name evidence="6" type="ORF">DASB73_025420</name>
</gene>
<dbReference type="GO" id="GO:0003677">
    <property type="term" value="F:DNA binding"/>
    <property type="evidence" value="ECO:0007669"/>
    <property type="project" value="InterPro"/>
</dbReference>
<dbReference type="Pfam" id="PF08519">
    <property type="entry name" value="RFC1"/>
    <property type="match status" value="1"/>
</dbReference>
<reference evidence="6 7" key="1">
    <citation type="journal article" date="2023" name="Elife">
        <title>Identification of key yeast species and microbe-microbe interactions impacting larval growth of Drosophila in the wild.</title>
        <authorList>
            <person name="Mure A."/>
            <person name="Sugiura Y."/>
            <person name="Maeda R."/>
            <person name="Honda K."/>
            <person name="Sakurai N."/>
            <person name="Takahashi Y."/>
            <person name="Watada M."/>
            <person name="Katoh T."/>
            <person name="Gotoh A."/>
            <person name="Gotoh Y."/>
            <person name="Taniguchi I."/>
            <person name="Nakamura K."/>
            <person name="Hayashi T."/>
            <person name="Katayama T."/>
            <person name="Uemura T."/>
            <person name="Hattori Y."/>
        </authorList>
    </citation>
    <scope>NUCLEOTIDE SEQUENCE [LARGE SCALE GENOMIC DNA]</scope>
    <source>
        <strain evidence="6 7">SB-73</strain>
    </source>
</reference>
<dbReference type="SMART" id="SM00292">
    <property type="entry name" value="BRCT"/>
    <property type="match status" value="1"/>
</dbReference>
<dbReference type="GO" id="GO:0005663">
    <property type="term" value="C:DNA replication factor C complex"/>
    <property type="evidence" value="ECO:0007669"/>
    <property type="project" value="InterPro"/>
</dbReference>
<feature type="region of interest" description="Disordered" evidence="4">
    <location>
        <begin position="734"/>
        <end position="780"/>
    </location>
</feature>
<dbReference type="Gene3D" id="1.20.272.10">
    <property type="match status" value="1"/>
</dbReference>
<dbReference type="EMBL" id="BTGC01000008">
    <property type="protein sequence ID" value="GMM51579.1"/>
    <property type="molecule type" value="Genomic_DNA"/>
</dbReference>
<dbReference type="Pfam" id="PF25361">
    <property type="entry name" value="AAA_lid_RFC1"/>
    <property type="match status" value="1"/>
</dbReference>
<dbReference type="InterPro" id="IPR003959">
    <property type="entry name" value="ATPase_AAA_core"/>
</dbReference>
<dbReference type="Pfam" id="PF00533">
    <property type="entry name" value="BRCT"/>
    <property type="match status" value="1"/>
</dbReference>
<comment type="similarity">
    <text evidence="1">Belongs to the activator 1 large subunit family.</text>
</comment>
<dbReference type="AlphaFoldDB" id="A0AAV5RJ36"/>
<dbReference type="SMART" id="SM00382">
    <property type="entry name" value="AAA"/>
    <property type="match status" value="1"/>
</dbReference>
<dbReference type="SUPFAM" id="SSF52540">
    <property type="entry name" value="P-loop containing nucleoside triphosphate hydrolases"/>
    <property type="match status" value="1"/>
</dbReference>
<protein>
    <recommendedName>
        <fullName evidence="2">Replication factor C subunit 1</fullName>
    </recommendedName>
</protein>
<dbReference type="Gene3D" id="1.10.8.60">
    <property type="match status" value="1"/>
</dbReference>
<feature type="region of interest" description="Disordered" evidence="4">
    <location>
        <begin position="183"/>
        <end position="240"/>
    </location>
</feature>
<dbReference type="GO" id="GO:0003689">
    <property type="term" value="F:DNA clamp loader activity"/>
    <property type="evidence" value="ECO:0007669"/>
    <property type="project" value="InterPro"/>
</dbReference>
<dbReference type="GO" id="GO:0005524">
    <property type="term" value="F:ATP binding"/>
    <property type="evidence" value="ECO:0007669"/>
    <property type="project" value="InterPro"/>
</dbReference>